<dbReference type="OrthoDB" id="1450994at2"/>
<dbReference type="InterPro" id="IPR050229">
    <property type="entry name" value="GlpE_sulfurtransferase"/>
</dbReference>
<evidence type="ECO:0000256" key="1">
    <source>
        <dbReference type="SAM" id="SignalP"/>
    </source>
</evidence>
<reference evidence="3 4" key="1">
    <citation type="submission" date="2018-07" db="EMBL/GenBank/DDBJ databases">
        <title>Draft genome sequence of Ancylomarina sp. M1P.</title>
        <authorList>
            <person name="Yadav S."/>
            <person name="Villanueva L."/>
            <person name="Damste J.S.S."/>
        </authorList>
    </citation>
    <scope>NUCLEOTIDE SEQUENCE [LARGE SCALE GENOMIC DNA]</scope>
    <source>
        <strain evidence="3 4">M1P</strain>
    </source>
</reference>
<sequence>MKKFTKFLIILALLPMLFLSSCKEDDAATGVDNPAFEALQTYLIDNQMDLNQIISTTENGKFATTTKDGKYIIDIRSAEDFGKGHLDGAVNSSLVNILETAKAADKPILVVCYTGQTAARAVVALRLSGYPNAALLKWGMSNQGNSGPWDGNIGDAAKDHANWTNDAPVNPSTYPAPVLYTTATEGAVILKERVQAMLENTAWSIKNPDVLATPSNYQINNYFSEGDWNAFGHFKGAHRLNPLTLNGSQVFNLDPNQTIVTYCYTGQTSSIITAYLHVLGYDKAKSLLFGMNGLQHSHSQWTDNTAITANQWTTGGH</sequence>
<dbReference type="InterPro" id="IPR036873">
    <property type="entry name" value="Rhodanese-like_dom_sf"/>
</dbReference>
<organism evidence="3 4">
    <name type="scientific">Ancylomarina euxinus</name>
    <dbReference type="NCBI Taxonomy" id="2283627"/>
    <lineage>
        <taxon>Bacteria</taxon>
        <taxon>Pseudomonadati</taxon>
        <taxon>Bacteroidota</taxon>
        <taxon>Bacteroidia</taxon>
        <taxon>Marinilabiliales</taxon>
        <taxon>Marinifilaceae</taxon>
        <taxon>Ancylomarina</taxon>
    </lineage>
</organism>
<evidence type="ECO:0000259" key="2">
    <source>
        <dbReference type="PROSITE" id="PS50206"/>
    </source>
</evidence>
<dbReference type="CDD" id="cd00158">
    <property type="entry name" value="RHOD"/>
    <property type="match status" value="2"/>
</dbReference>
<keyword evidence="4" id="KW-1185">Reference proteome</keyword>
<feature type="chain" id="PRO_5019296712" evidence="1">
    <location>
        <begin position="24"/>
        <end position="317"/>
    </location>
</feature>
<dbReference type="RefSeq" id="WP_125031178.1">
    <property type="nucleotide sequence ID" value="NZ_JAPXVP010000005.1"/>
</dbReference>
<dbReference type="Pfam" id="PF00581">
    <property type="entry name" value="Rhodanese"/>
    <property type="match status" value="2"/>
</dbReference>
<dbReference type="InterPro" id="IPR001763">
    <property type="entry name" value="Rhodanese-like_dom"/>
</dbReference>
<dbReference type="PROSITE" id="PS51257">
    <property type="entry name" value="PROKAR_LIPOPROTEIN"/>
    <property type="match status" value="1"/>
</dbReference>
<evidence type="ECO:0000313" key="4">
    <source>
        <dbReference type="Proteomes" id="UP000285794"/>
    </source>
</evidence>
<dbReference type="SMART" id="SM00450">
    <property type="entry name" value="RHOD"/>
    <property type="match status" value="2"/>
</dbReference>
<comment type="caution">
    <text evidence="3">The sequence shown here is derived from an EMBL/GenBank/DDBJ whole genome shotgun (WGS) entry which is preliminary data.</text>
</comment>
<evidence type="ECO:0000313" key="3">
    <source>
        <dbReference type="EMBL" id="RRG20515.1"/>
    </source>
</evidence>
<proteinExistence type="predicted"/>
<feature type="signal peptide" evidence="1">
    <location>
        <begin position="1"/>
        <end position="23"/>
    </location>
</feature>
<feature type="domain" description="Rhodanese" evidence="2">
    <location>
        <begin position="232"/>
        <end position="303"/>
    </location>
</feature>
<accession>A0A425XZ82</accession>
<dbReference type="SUPFAM" id="SSF52821">
    <property type="entry name" value="Rhodanese/Cell cycle control phosphatase"/>
    <property type="match status" value="2"/>
</dbReference>
<dbReference type="AlphaFoldDB" id="A0A425XZ82"/>
<gene>
    <name evidence="3" type="ORF">DWB61_12290</name>
</gene>
<dbReference type="EMBL" id="QQWG01000012">
    <property type="protein sequence ID" value="RRG20515.1"/>
    <property type="molecule type" value="Genomic_DNA"/>
</dbReference>
<name>A0A425XZ82_9BACT</name>
<dbReference type="Gene3D" id="3.40.250.10">
    <property type="entry name" value="Rhodanese-like domain"/>
    <property type="match status" value="2"/>
</dbReference>
<feature type="domain" description="Rhodanese" evidence="2">
    <location>
        <begin position="66"/>
        <end position="152"/>
    </location>
</feature>
<dbReference type="PANTHER" id="PTHR43031">
    <property type="entry name" value="FAD-DEPENDENT OXIDOREDUCTASE"/>
    <property type="match status" value="1"/>
</dbReference>
<dbReference type="PANTHER" id="PTHR43031:SF7">
    <property type="entry name" value="NITRIC OXIDE REDUCTASE FLRD-NAD(+) REDUCTASE"/>
    <property type="match status" value="1"/>
</dbReference>
<dbReference type="PROSITE" id="PS50206">
    <property type="entry name" value="RHODANESE_3"/>
    <property type="match status" value="2"/>
</dbReference>
<keyword evidence="1" id="KW-0732">Signal</keyword>
<dbReference type="Proteomes" id="UP000285794">
    <property type="component" value="Unassembled WGS sequence"/>
</dbReference>
<protein>
    <submittedName>
        <fullName evidence="3">Rhodanese-like domain-containing protein</fullName>
    </submittedName>
</protein>